<proteinExistence type="predicted"/>
<protein>
    <recommendedName>
        <fullName evidence="2">HK97 gp10 family phage protein</fullName>
    </recommendedName>
</protein>
<sequence>MNITMKVEGLRELGEVLQRLEKDVQIKILRQSGKSAMVPVLEDMKTHAGFDETVASEHMRDSIKIRSSRSKKTKGAVLITVGPTKKHYMKARAQEFGTIKQIAHPFIRPALDYNKQAVLKILVSEIRDALRQFK</sequence>
<dbReference type="NCBIfam" id="TIGR01725">
    <property type="entry name" value="phge_HK97_gp10"/>
    <property type="match status" value="1"/>
</dbReference>
<accession>A0A8S5NCE0</accession>
<dbReference type="Pfam" id="PF04883">
    <property type="entry name" value="HK97-gp10_like"/>
    <property type="match status" value="1"/>
</dbReference>
<evidence type="ECO:0008006" key="2">
    <source>
        <dbReference type="Google" id="ProtNLM"/>
    </source>
</evidence>
<dbReference type="EMBL" id="BK015121">
    <property type="protein sequence ID" value="DAD91747.1"/>
    <property type="molecule type" value="Genomic_DNA"/>
</dbReference>
<dbReference type="InterPro" id="IPR010064">
    <property type="entry name" value="HK97-gp10_tail"/>
</dbReference>
<name>A0A8S5NCE0_9CAUD</name>
<evidence type="ECO:0000313" key="1">
    <source>
        <dbReference type="EMBL" id="DAD91747.1"/>
    </source>
</evidence>
<reference evidence="1" key="1">
    <citation type="journal article" date="2021" name="Proc. Natl. Acad. Sci. U.S.A.">
        <title>A Catalog of Tens of Thousands of Viruses from Human Metagenomes Reveals Hidden Associations with Chronic Diseases.</title>
        <authorList>
            <person name="Tisza M.J."/>
            <person name="Buck C.B."/>
        </authorList>
    </citation>
    <scope>NUCLEOTIDE SEQUENCE</scope>
    <source>
        <strain evidence="1">CtOqH1</strain>
    </source>
</reference>
<organism evidence="1">
    <name type="scientific">Siphoviridae sp. ctOqH1</name>
    <dbReference type="NCBI Taxonomy" id="2826316"/>
    <lineage>
        <taxon>Viruses</taxon>
        <taxon>Duplodnaviria</taxon>
        <taxon>Heunggongvirae</taxon>
        <taxon>Uroviricota</taxon>
        <taxon>Caudoviricetes</taxon>
    </lineage>
</organism>